<sequence length="316" mass="33707">MSDTRIGFIAIVAACVIWGLSPLFYKLLTHVPPLEVLAHRTVWSLFLFAGLLLVQGRLRAVRAALDSPVKAATVGLAAAMITVNWFLFIWSVQVGLVKETSLGYYIYPLVSVALGVVLFGERLSRLQWLAVALAAASVAVLVAGLGTAPWLPLVLATTFSIYGVLKKRLSIGPVVSVTAEILLLTPVALAWLAMLHVGGAGAFGRDLVTSLLLIASGLLTALPLVLFSRAAQLVPLSTVGLVQYLNPTLQFLCAVVIFTEPFTPVHALAFGLIWTGLALYSISTIRQDRARRRMSMTSVAEAPTCTKSSSEASAKP</sequence>
<dbReference type="NCBIfam" id="TIGR00688">
    <property type="entry name" value="rarD"/>
    <property type="match status" value="1"/>
</dbReference>
<name>A0ABS6NBL0_9RHOB</name>
<gene>
    <name evidence="11" type="primary">rarD</name>
    <name evidence="11" type="ORF">KUH32_16680</name>
</gene>
<feature type="transmembrane region" description="Helical" evidence="9">
    <location>
        <begin position="102"/>
        <end position="119"/>
    </location>
</feature>
<accession>A0ABS6NBL0</accession>
<comment type="caution">
    <text evidence="11">The sequence shown here is derived from an EMBL/GenBank/DDBJ whole genome shotgun (WGS) entry which is preliminary data.</text>
</comment>
<feature type="region of interest" description="Disordered" evidence="8">
    <location>
        <begin position="297"/>
        <end position="316"/>
    </location>
</feature>
<dbReference type="Proteomes" id="UP001166293">
    <property type="component" value="Unassembled WGS sequence"/>
</dbReference>
<keyword evidence="5 9" id="KW-0812">Transmembrane</keyword>
<evidence type="ECO:0000256" key="2">
    <source>
        <dbReference type="ARBA" id="ARBA00007362"/>
    </source>
</evidence>
<feature type="transmembrane region" description="Helical" evidence="9">
    <location>
        <begin position="265"/>
        <end position="285"/>
    </location>
</feature>
<evidence type="ECO:0000256" key="5">
    <source>
        <dbReference type="ARBA" id="ARBA00022692"/>
    </source>
</evidence>
<evidence type="ECO:0000259" key="10">
    <source>
        <dbReference type="Pfam" id="PF00892"/>
    </source>
</evidence>
<evidence type="ECO:0000256" key="7">
    <source>
        <dbReference type="ARBA" id="ARBA00023136"/>
    </source>
</evidence>
<organism evidence="11 12">
    <name type="scientific">Thalassococcus arenae</name>
    <dbReference type="NCBI Taxonomy" id="2851652"/>
    <lineage>
        <taxon>Bacteria</taxon>
        <taxon>Pseudomonadati</taxon>
        <taxon>Pseudomonadota</taxon>
        <taxon>Alphaproteobacteria</taxon>
        <taxon>Rhodobacterales</taxon>
        <taxon>Roseobacteraceae</taxon>
        <taxon>Thalassococcus</taxon>
    </lineage>
</organism>
<feature type="transmembrane region" description="Helical" evidence="9">
    <location>
        <begin position="74"/>
        <end position="96"/>
    </location>
</feature>
<dbReference type="InterPro" id="IPR000620">
    <property type="entry name" value="EamA_dom"/>
</dbReference>
<evidence type="ECO:0000313" key="11">
    <source>
        <dbReference type="EMBL" id="MBV2361402.1"/>
    </source>
</evidence>
<dbReference type="PANTHER" id="PTHR22911">
    <property type="entry name" value="ACYL-MALONYL CONDENSING ENZYME-RELATED"/>
    <property type="match status" value="1"/>
</dbReference>
<evidence type="ECO:0000256" key="3">
    <source>
        <dbReference type="ARBA" id="ARBA00022448"/>
    </source>
</evidence>
<keyword evidence="3" id="KW-0813">Transport</keyword>
<keyword evidence="4" id="KW-1003">Cell membrane</keyword>
<feature type="transmembrane region" description="Helical" evidence="9">
    <location>
        <begin position="7"/>
        <end position="25"/>
    </location>
</feature>
<evidence type="ECO:0000256" key="9">
    <source>
        <dbReference type="SAM" id="Phobius"/>
    </source>
</evidence>
<keyword evidence="12" id="KW-1185">Reference proteome</keyword>
<feature type="domain" description="EamA" evidence="10">
    <location>
        <begin position="153"/>
        <end position="281"/>
    </location>
</feature>
<dbReference type="PANTHER" id="PTHR22911:SF137">
    <property type="entry name" value="SOLUTE CARRIER FAMILY 35 MEMBER G2-RELATED"/>
    <property type="match status" value="1"/>
</dbReference>
<comment type="subcellular location">
    <subcellularLocation>
        <location evidence="1">Cell membrane</location>
        <topology evidence="1">Multi-pass membrane protein</topology>
    </subcellularLocation>
</comment>
<evidence type="ECO:0000256" key="6">
    <source>
        <dbReference type="ARBA" id="ARBA00022989"/>
    </source>
</evidence>
<evidence type="ECO:0000256" key="8">
    <source>
        <dbReference type="SAM" id="MobiDB-lite"/>
    </source>
</evidence>
<dbReference type="Pfam" id="PF00892">
    <property type="entry name" value="EamA"/>
    <property type="match status" value="2"/>
</dbReference>
<reference evidence="11" key="1">
    <citation type="submission" date="2021-06" db="EMBL/GenBank/DDBJ databases">
        <title>Thalassococcus sp. CAU 1522 isolated from sea sand, Republic of Korea.</title>
        <authorList>
            <person name="Kim W."/>
        </authorList>
    </citation>
    <scope>NUCLEOTIDE SEQUENCE</scope>
    <source>
        <strain evidence="11">CAU 1522</strain>
    </source>
</reference>
<feature type="transmembrane region" description="Helical" evidence="9">
    <location>
        <begin position="177"/>
        <end position="195"/>
    </location>
</feature>
<dbReference type="InterPro" id="IPR004626">
    <property type="entry name" value="RarD"/>
</dbReference>
<keyword evidence="6 9" id="KW-1133">Transmembrane helix</keyword>
<protein>
    <submittedName>
        <fullName evidence="11">EamA family transporter RarD</fullName>
    </submittedName>
</protein>
<dbReference type="RefSeq" id="WP_217779726.1">
    <property type="nucleotide sequence ID" value="NZ_JAHRWL010000002.1"/>
</dbReference>
<keyword evidence="7 9" id="KW-0472">Membrane</keyword>
<comment type="similarity">
    <text evidence="2">Belongs to the EamA transporter family.</text>
</comment>
<dbReference type="EMBL" id="JAHRWL010000002">
    <property type="protein sequence ID" value="MBV2361402.1"/>
    <property type="molecule type" value="Genomic_DNA"/>
</dbReference>
<feature type="transmembrane region" description="Helical" evidence="9">
    <location>
        <begin position="126"/>
        <end position="143"/>
    </location>
</feature>
<evidence type="ECO:0000256" key="4">
    <source>
        <dbReference type="ARBA" id="ARBA00022475"/>
    </source>
</evidence>
<evidence type="ECO:0000256" key="1">
    <source>
        <dbReference type="ARBA" id="ARBA00004651"/>
    </source>
</evidence>
<feature type="compositionally biased region" description="Polar residues" evidence="8">
    <location>
        <begin position="305"/>
        <end position="316"/>
    </location>
</feature>
<feature type="transmembrane region" description="Helical" evidence="9">
    <location>
        <begin position="37"/>
        <end position="54"/>
    </location>
</feature>
<proteinExistence type="inferred from homology"/>
<feature type="transmembrane region" description="Helical" evidence="9">
    <location>
        <begin position="239"/>
        <end position="259"/>
    </location>
</feature>
<feature type="transmembrane region" description="Helical" evidence="9">
    <location>
        <begin position="149"/>
        <end position="165"/>
    </location>
</feature>
<feature type="transmembrane region" description="Helical" evidence="9">
    <location>
        <begin position="207"/>
        <end position="227"/>
    </location>
</feature>
<evidence type="ECO:0000313" key="12">
    <source>
        <dbReference type="Proteomes" id="UP001166293"/>
    </source>
</evidence>
<feature type="domain" description="EamA" evidence="10">
    <location>
        <begin position="6"/>
        <end position="142"/>
    </location>
</feature>